<organism evidence="11 12">
    <name type="scientific">Caenimonas aquaedulcis</name>
    <dbReference type="NCBI Taxonomy" id="2793270"/>
    <lineage>
        <taxon>Bacteria</taxon>
        <taxon>Pseudomonadati</taxon>
        <taxon>Pseudomonadota</taxon>
        <taxon>Betaproteobacteria</taxon>
        <taxon>Burkholderiales</taxon>
        <taxon>Comamonadaceae</taxon>
        <taxon>Caenimonas</taxon>
    </lineage>
</organism>
<keyword evidence="11" id="KW-0251">Elongation factor</keyword>
<dbReference type="GO" id="GO:0001514">
    <property type="term" value="P:selenocysteine incorporation"/>
    <property type="evidence" value="ECO:0007669"/>
    <property type="project" value="InterPro"/>
</dbReference>
<dbReference type="InterPro" id="IPR004161">
    <property type="entry name" value="EFTu-like_2"/>
</dbReference>
<evidence type="ECO:0000313" key="12">
    <source>
        <dbReference type="Proteomes" id="UP000651050"/>
    </source>
</evidence>
<dbReference type="InterPro" id="IPR057335">
    <property type="entry name" value="Beta-barrel_SelB"/>
</dbReference>
<evidence type="ECO:0000256" key="7">
    <source>
        <dbReference type="ARBA" id="ARBA00025526"/>
    </source>
</evidence>
<dbReference type="InterPro" id="IPR009000">
    <property type="entry name" value="Transl_B-barrel_sf"/>
</dbReference>
<dbReference type="Proteomes" id="UP000651050">
    <property type="component" value="Unassembled WGS sequence"/>
</dbReference>
<dbReference type="PRINTS" id="PR00315">
    <property type="entry name" value="ELONGATNFCT"/>
</dbReference>
<dbReference type="SUPFAM" id="SSF46785">
    <property type="entry name" value="Winged helix' DNA-binding domain"/>
    <property type="match status" value="1"/>
</dbReference>
<dbReference type="Pfam" id="PF00009">
    <property type="entry name" value="GTP_EFTU"/>
    <property type="match status" value="1"/>
</dbReference>
<reference evidence="11" key="1">
    <citation type="submission" date="2020-11" db="EMBL/GenBank/DDBJ databases">
        <title>Bacterial whole genome sequence for Caenimonas sp. DR4.4.</title>
        <authorList>
            <person name="Le V."/>
            <person name="Ko S.-R."/>
            <person name="Ahn C.-Y."/>
            <person name="Oh H.-M."/>
        </authorList>
    </citation>
    <scope>NUCLEOTIDE SEQUENCE</scope>
    <source>
        <strain evidence="11">DR4.4</strain>
    </source>
</reference>
<feature type="domain" description="Tr-type G" evidence="10">
    <location>
        <begin position="1"/>
        <end position="172"/>
    </location>
</feature>
<dbReference type="InterPro" id="IPR036390">
    <property type="entry name" value="WH_DNA-bd_sf"/>
</dbReference>
<gene>
    <name evidence="11" type="primary">selB</name>
    <name evidence="11" type="ORF">I5803_00120</name>
</gene>
<evidence type="ECO:0000256" key="9">
    <source>
        <dbReference type="SAM" id="MobiDB-lite"/>
    </source>
</evidence>
<dbReference type="InterPro" id="IPR031157">
    <property type="entry name" value="G_TR_CS"/>
</dbReference>
<dbReference type="Gene3D" id="1.10.10.10">
    <property type="entry name" value="Winged helix-like DNA-binding domain superfamily/Winged helix DNA-binding domain"/>
    <property type="match status" value="1"/>
</dbReference>
<dbReference type="InterPro" id="IPR027417">
    <property type="entry name" value="P-loop_NTPase"/>
</dbReference>
<dbReference type="InterPro" id="IPR004535">
    <property type="entry name" value="Transl_elong_SelB"/>
</dbReference>
<evidence type="ECO:0000256" key="1">
    <source>
        <dbReference type="ARBA" id="ARBA00004496"/>
    </source>
</evidence>
<dbReference type="CDD" id="cd15491">
    <property type="entry name" value="selB_III"/>
    <property type="match status" value="1"/>
</dbReference>
<dbReference type="EMBL" id="JADWYS010000001">
    <property type="protein sequence ID" value="MBG9386413.1"/>
    <property type="molecule type" value="Genomic_DNA"/>
</dbReference>
<dbReference type="CDD" id="cd04171">
    <property type="entry name" value="SelB"/>
    <property type="match status" value="1"/>
</dbReference>
<evidence type="ECO:0000256" key="2">
    <source>
        <dbReference type="ARBA" id="ARBA00015953"/>
    </source>
</evidence>
<dbReference type="GO" id="GO:0003723">
    <property type="term" value="F:RNA binding"/>
    <property type="evidence" value="ECO:0007669"/>
    <property type="project" value="InterPro"/>
</dbReference>
<dbReference type="Gene3D" id="3.40.50.300">
    <property type="entry name" value="P-loop containing nucleotide triphosphate hydrolases"/>
    <property type="match status" value="1"/>
</dbReference>
<dbReference type="Pfam" id="PF09107">
    <property type="entry name" value="WHD_3rd_SelB"/>
    <property type="match status" value="1"/>
</dbReference>
<dbReference type="SUPFAM" id="SSF50465">
    <property type="entry name" value="EF-Tu/eEF-1alpha/eIF2-gamma C-terminal domain"/>
    <property type="match status" value="1"/>
</dbReference>
<dbReference type="InterPro" id="IPR050055">
    <property type="entry name" value="EF-Tu_GTPase"/>
</dbReference>
<evidence type="ECO:0000313" key="11">
    <source>
        <dbReference type="EMBL" id="MBG9386413.1"/>
    </source>
</evidence>
<dbReference type="FunFam" id="3.40.50.300:FF:001064">
    <property type="entry name" value="Selenocysteine-specific translation elongation factor"/>
    <property type="match status" value="1"/>
</dbReference>
<proteinExistence type="predicted"/>
<dbReference type="Gene3D" id="2.40.30.10">
    <property type="entry name" value="Translation factors"/>
    <property type="match status" value="2"/>
</dbReference>
<dbReference type="RefSeq" id="WP_196984403.1">
    <property type="nucleotide sequence ID" value="NZ_JADWYS010000001.1"/>
</dbReference>
<sequence length="591" mass="63295">MIVATAGHIDHGKTTLVKALTGVDTDRLPQEKARGISIDIGFAYWQTPGGAVVGFVDVPGHERFVRNMLAGVCGIDYAMVVVAADDGVMPQTREHLNILDLLGIRFGVAVITKADRVDSARLREVADETRGLLQGTSLQDVRVLPVSSVTGAGVDALRDALAQAAAGFTRNASEGRRMRFAVDRAFTVAGSGTVVTGTVFDGAVRLGDRLLLSPGGREVRVRGIQKDGVKAERAQAGERCALNLAGVELSQVQRGDWVLHADLHAPTSRLDVELQVLPGEAHALAHRTPVHLHLGTRDVTARVTLSHGSSVEPGRRAFARLIVDQPIAAARGDRFILRDQSAQRTLGGGWVLDASPSQRRLPQEMRVRQMQALAQPTPVDALRALVACSPGGVDATALTRNFNLAPEAFTQLLKEAGLAAVGTGAQTLVLTPAAADAKLLRKPVQALPENPEHVRLWQLAEPVLRRAGFAGVTVAQLSEALRAKEFVLRDMLHRKAQAGDTVRVNDDRFYARATIDEFIRVARTVAQHAPDGRFTAGKFRDDAGIGRALAVQVLEALDRIGATQRVADVRVMRSPARSPSSESPLQGARTP</sequence>
<feature type="region of interest" description="Disordered" evidence="9">
    <location>
        <begin position="571"/>
        <end position="591"/>
    </location>
</feature>
<dbReference type="InterPro" id="IPR000795">
    <property type="entry name" value="T_Tr_GTP-bd_dom"/>
</dbReference>
<dbReference type="CDD" id="cd03696">
    <property type="entry name" value="SelB_II"/>
    <property type="match status" value="1"/>
</dbReference>
<keyword evidence="12" id="KW-1185">Reference proteome</keyword>
<dbReference type="GO" id="GO:0005525">
    <property type="term" value="F:GTP binding"/>
    <property type="evidence" value="ECO:0007669"/>
    <property type="project" value="UniProtKB-KW"/>
</dbReference>
<dbReference type="PROSITE" id="PS00301">
    <property type="entry name" value="G_TR_1"/>
    <property type="match status" value="1"/>
</dbReference>
<dbReference type="InterPro" id="IPR009001">
    <property type="entry name" value="Transl_elong_EF1A/Init_IF2_C"/>
</dbReference>
<keyword evidence="4" id="KW-0547">Nucleotide-binding</keyword>
<keyword evidence="5" id="KW-0648">Protein biosynthesis</keyword>
<dbReference type="Pfam" id="PF25461">
    <property type="entry name" value="Beta-barrel_SelB"/>
    <property type="match status" value="1"/>
</dbReference>
<dbReference type="Pfam" id="PF03144">
    <property type="entry name" value="GTP_EFTU_D2"/>
    <property type="match status" value="1"/>
</dbReference>
<dbReference type="NCBIfam" id="TIGR00231">
    <property type="entry name" value="small_GTP"/>
    <property type="match status" value="1"/>
</dbReference>
<dbReference type="AlphaFoldDB" id="A0A931H0N7"/>
<protein>
    <recommendedName>
        <fullName evidence="2">Selenocysteine-specific elongation factor</fullName>
    </recommendedName>
    <alternativeName>
        <fullName evidence="8">SelB translation factor</fullName>
    </alternativeName>
</protein>
<dbReference type="SUPFAM" id="SSF50447">
    <property type="entry name" value="Translation proteins"/>
    <property type="match status" value="1"/>
</dbReference>
<comment type="function">
    <text evidence="7">Translation factor necessary for the incorporation of selenocysteine into proteins. It probably replaces EF-Tu for the insertion of selenocysteine directed by the UGA codon. SelB binds GTP and GDP.</text>
</comment>
<dbReference type="PROSITE" id="PS51722">
    <property type="entry name" value="G_TR_2"/>
    <property type="match status" value="1"/>
</dbReference>
<comment type="caution">
    <text evidence="11">The sequence shown here is derived from an EMBL/GenBank/DDBJ whole genome shotgun (WGS) entry which is preliminary data.</text>
</comment>
<evidence type="ECO:0000256" key="6">
    <source>
        <dbReference type="ARBA" id="ARBA00023134"/>
    </source>
</evidence>
<comment type="subcellular location">
    <subcellularLocation>
        <location evidence="1">Cytoplasm</location>
    </subcellularLocation>
</comment>
<evidence type="ECO:0000259" key="10">
    <source>
        <dbReference type="PROSITE" id="PS51722"/>
    </source>
</evidence>
<feature type="compositionally biased region" description="Low complexity" evidence="9">
    <location>
        <begin position="573"/>
        <end position="584"/>
    </location>
</feature>
<dbReference type="InterPro" id="IPR015191">
    <property type="entry name" value="SelB_WHD4"/>
</dbReference>
<dbReference type="InterPro" id="IPR036388">
    <property type="entry name" value="WH-like_DNA-bd_sf"/>
</dbReference>
<evidence type="ECO:0000256" key="3">
    <source>
        <dbReference type="ARBA" id="ARBA00022490"/>
    </source>
</evidence>
<dbReference type="GO" id="GO:0003924">
    <property type="term" value="F:GTPase activity"/>
    <property type="evidence" value="ECO:0007669"/>
    <property type="project" value="InterPro"/>
</dbReference>
<dbReference type="SUPFAM" id="SSF52540">
    <property type="entry name" value="P-loop containing nucleoside triphosphate hydrolases"/>
    <property type="match status" value="1"/>
</dbReference>
<evidence type="ECO:0000256" key="5">
    <source>
        <dbReference type="ARBA" id="ARBA00022917"/>
    </source>
</evidence>
<evidence type="ECO:0000256" key="4">
    <source>
        <dbReference type="ARBA" id="ARBA00022741"/>
    </source>
</evidence>
<evidence type="ECO:0000256" key="8">
    <source>
        <dbReference type="ARBA" id="ARBA00031615"/>
    </source>
</evidence>
<name>A0A931H0N7_9BURK</name>
<dbReference type="InterPro" id="IPR005225">
    <property type="entry name" value="Small_GTP-bd"/>
</dbReference>
<accession>A0A931H0N7</accession>
<dbReference type="PANTHER" id="PTHR43721">
    <property type="entry name" value="ELONGATION FACTOR TU-RELATED"/>
    <property type="match status" value="1"/>
</dbReference>
<keyword evidence="6" id="KW-0342">GTP-binding</keyword>
<keyword evidence="3" id="KW-0963">Cytoplasm</keyword>
<dbReference type="PANTHER" id="PTHR43721:SF22">
    <property type="entry name" value="ELONGATION FACTOR TU, MITOCHONDRIAL"/>
    <property type="match status" value="1"/>
</dbReference>
<dbReference type="GO" id="GO:0005829">
    <property type="term" value="C:cytosol"/>
    <property type="evidence" value="ECO:0007669"/>
    <property type="project" value="TreeGrafter"/>
</dbReference>
<dbReference type="GO" id="GO:0003746">
    <property type="term" value="F:translation elongation factor activity"/>
    <property type="evidence" value="ECO:0007669"/>
    <property type="project" value="UniProtKB-KW"/>
</dbReference>
<dbReference type="NCBIfam" id="TIGR00475">
    <property type="entry name" value="selB"/>
    <property type="match status" value="1"/>
</dbReference>